<feature type="transmembrane region" description="Helical" evidence="5">
    <location>
        <begin position="436"/>
        <end position="463"/>
    </location>
</feature>
<name>A0A934R636_9BACT</name>
<dbReference type="PANTHER" id="PTHR30325">
    <property type="entry name" value="MEMBRANE COMPONENT OF ABC TRANSPORTER"/>
    <property type="match status" value="1"/>
</dbReference>
<evidence type="ECO:0000259" key="6">
    <source>
        <dbReference type="PROSITE" id="PS50928"/>
    </source>
</evidence>
<dbReference type="PANTHER" id="PTHR30325:SF0">
    <property type="entry name" value="INNER MEMBRANE ABC TRANSPORTER PERMEASE PROTEIN YEJE"/>
    <property type="match status" value="1"/>
</dbReference>
<evidence type="ECO:0000256" key="4">
    <source>
        <dbReference type="ARBA" id="ARBA00023136"/>
    </source>
</evidence>
<keyword evidence="2 5" id="KW-0812">Transmembrane</keyword>
<dbReference type="Gene3D" id="1.10.3720.10">
    <property type="entry name" value="MetI-like"/>
    <property type="match status" value="1"/>
</dbReference>
<dbReference type="GO" id="GO:0042884">
    <property type="term" value="P:microcin transport"/>
    <property type="evidence" value="ECO:0007669"/>
    <property type="project" value="TreeGrafter"/>
</dbReference>
<feature type="transmembrane region" description="Helical" evidence="5">
    <location>
        <begin position="323"/>
        <end position="344"/>
    </location>
</feature>
<dbReference type="GO" id="GO:0055085">
    <property type="term" value="P:transmembrane transport"/>
    <property type="evidence" value="ECO:0007669"/>
    <property type="project" value="InterPro"/>
</dbReference>
<feature type="domain" description="ABC transmembrane type-1" evidence="6">
    <location>
        <begin position="316"/>
        <end position="508"/>
    </location>
</feature>
<dbReference type="PROSITE" id="PS50928">
    <property type="entry name" value="ABC_TM1"/>
    <property type="match status" value="1"/>
</dbReference>
<dbReference type="GO" id="GO:0005886">
    <property type="term" value="C:plasma membrane"/>
    <property type="evidence" value="ECO:0007669"/>
    <property type="project" value="UniProtKB-SubCell"/>
</dbReference>
<protein>
    <submittedName>
        <fullName evidence="7">ABC transporter permease subunit</fullName>
    </submittedName>
</protein>
<evidence type="ECO:0000256" key="1">
    <source>
        <dbReference type="ARBA" id="ARBA00004651"/>
    </source>
</evidence>
<evidence type="ECO:0000256" key="3">
    <source>
        <dbReference type="ARBA" id="ARBA00022989"/>
    </source>
</evidence>
<dbReference type="Pfam" id="PF00528">
    <property type="entry name" value="BPD_transp_1"/>
    <property type="match status" value="1"/>
</dbReference>
<dbReference type="RefSeq" id="WP_200351076.1">
    <property type="nucleotide sequence ID" value="NZ_BAABHZ010000006.1"/>
</dbReference>
<dbReference type="InterPro" id="IPR035906">
    <property type="entry name" value="MetI-like_sf"/>
</dbReference>
<feature type="transmembrane region" description="Helical" evidence="5">
    <location>
        <begin position="48"/>
        <end position="74"/>
    </location>
</feature>
<feature type="transmembrane region" description="Helical" evidence="5">
    <location>
        <begin position="381"/>
        <end position="401"/>
    </location>
</feature>
<dbReference type="InterPro" id="IPR000515">
    <property type="entry name" value="MetI-like"/>
</dbReference>
<organism evidence="7 8">
    <name type="scientific">Luteolibacter yonseiensis</name>
    <dbReference type="NCBI Taxonomy" id="1144680"/>
    <lineage>
        <taxon>Bacteria</taxon>
        <taxon>Pseudomonadati</taxon>
        <taxon>Verrucomicrobiota</taxon>
        <taxon>Verrucomicrobiia</taxon>
        <taxon>Verrucomicrobiales</taxon>
        <taxon>Verrucomicrobiaceae</taxon>
        <taxon>Luteolibacter</taxon>
    </lineage>
</organism>
<dbReference type="EMBL" id="JAENIK010000011">
    <property type="protein sequence ID" value="MBK1816120.1"/>
    <property type="molecule type" value="Genomic_DNA"/>
</dbReference>
<evidence type="ECO:0000256" key="5">
    <source>
        <dbReference type="RuleBase" id="RU363032"/>
    </source>
</evidence>
<evidence type="ECO:0000313" key="8">
    <source>
        <dbReference type="Proteomes" id="UP000600139"/>
    </source>
</evidence>
<dbReference type="AlphaFoldDB" id="A0A934R636"/>
<keyword evidence="8" id="KW-1185">Reference proteome</keyword>
<dbReference type="Proteomes" id="UP000600139">
    <property type="component" value="Unassembled WGS sequence"/>
</dbReference>
<reference evidence="7" key="1">
    <citation type="submission" date="2021-01" db="EMBL/GenBank/DDBJ databases">
        <title>Modified the classification status of verrucomicrobia.</title>
        <authorList>
            <person name="Feng X."/>
        </authorList>
    </citation>
    <scope>NUCLEOTIDE SEQUENCE</scope>
    <source>
        <strain evidence="7">JCM 18052</strain>
    </source>
</reference>
<feature type="transmembrane region" description="Helical" evidence="5">
    <location>
        <begin position="95"/>
        <end position="116"/>
    </location>
</feature>
<dbReference type="CDD" id="cd06261">
    <property type="entry name" value="TM_PBP2"/>
    <property type="match status" value="1"/>
</dbReference>
<feature type="transmembrane region" description="Helical" evidence="5">
    <location>
        <begin position="356"/>
        <end position="375"/>
    </location>
</feature>
<accession>A0A934R636</accession>
<gene>
    <name evidence="7" type="ORF">JIN84_10895</name>
</gene>
<keyword evidence="4 5" id="KW-0472">Membrane</keyword>
<evidence type="ECO:0000256" key="2">
    <source>
        <dbReference type="ARBA" id="ARBA00022692"/>
    </source>
</evidence>
<evidence type="ECO:0000313" key="7">
    <source>
        <dbReference type="EMBL" id="MBK1816120.1"/>
    </source>
</evidence>
<keyword evidence="3 5" id="KW-1133">Transmembrane helix</keyword>
<sequence length="523" mass="58197">MRTTGFLLSLIGVLAIIGETCGIAFPTARWFFETSRQIPWLNSSEGAVVFPWFGWLASGILCLAGLTMVVRSWTSGPPNPVTLRKIQRFKAIKRGYYSLLILLCLAGIAGLDQVVVGKRALAVEQDGRWRFPAFLPTDLKNKDFGMMGEREEAAADYRELKRVFKTTGKGRVIMPLVAYDPTGDTLPPRSRSMVLKDGKYHQAGSDQPYFGLVANFYNVEQARVHIRYTMRRGLYNGPADGWDEKGAPIYSADYRDGVLISEKYNGPGSKEDFLYREASDLRAMKYHPAPPMLETGNLLGTTSQGYDVLAYLYGGLQVNLKAALIYLPIIYLIGITIGMLMGYLGGWFDILSNRVVEIFVNVPFLFVVIILSSMVPERFKGLPVILGILMIFGWISIAMLMRTAAYRDKGRDYISAARVLGARAPRIIFTHLLPNTLAIIVTLLPFSMSALIFSLTALDYLGFGLPPEYATWGRLLNDGLSNLSAPWLVTATFSALVGLLVLITFVGEGIREAFDPKKFTYYR</sequence>
<proteinExistence type="inferred from homology"/>
<dbReference type="SUPFAM" id="SSF161098">
    <property type="entry name" value="MetI-like"/>
    <property type="match status" value="1"/>
</dbReference>
<comment type="subcellular location">
    <subcellularLocation>
        <location evidence="1 5">Cell membrane</location>
        <topology evidence="1 5">Multi-pass membrane protein</topology>
    </subcellularLocation>
</comment>
<feature type="transmembrane region" description="Helical" evidence="5">
    <location>
        <begin position="483"/>
        <end position="507"/>
    </location>
</feature>
<keyword evidence="5" id="KW-0813">Transport</keyword>
<comment type="similarity">
    <text evidence="5">Belongs to the binding-protein-dependent transport system permease family.</text>
</comment>
<comment type="caution">
    <text evidence="7">The sequence shown here is derived from an EMBL/GenBank/DDBJ whole genome shotgun (WGS) entry which is preliminary data.</text>
</comment>